<evidence type="ECO:0000313" key="2">
    <source>
        <dbReference type="EMBL" id="SHO59679.1"/>
    </source>
</evidence>
<gene>
    <name evidence="2" type="ORF">SAMN02745172_00025</name>
</gene>
<dbReference type="Gene3D" id="1.10.10.2520">
    <property type="entry name" value="Cell wall hydrolase SleB, domain 1"/>
    <property type="match status" value="1"/>
</dbReference>
<keyword evidence="2" id="KW-0378">Hydrolase</keyword>
<accession>A0A1M7Z488</accession>
<dbReference type="Proteomes" id="UP000186406">
    <property type="component" value="Unassembled WGS sequence"/>
</dbReference>
<dbReference type="GO" id="GO:0016787">
    <property type="term" value="F:hydrolase activity"/>
    <property type="evidence" value="ECO:0007669"/>
    <property type="project" value="UniProtKB-KW"/>
</dbReference>
<evidence type="ECO:0000313" key="3">
    <source>
        <dbReference type="Proteomes" id="UP000186406"/>
    </source>
</evidence>
<dbReference type="EMBL" id="FRXO01000001">
    <property type="protein sequence ID" value="SHO59679.1"/>
    <property type="molecule type" value="Genomic_DNA"/>
</dbReference>
<dbReference type="RefSeq" id="WP_084563689.1">
    <property type="nucleotide sequence ID" value="NZ_FRXO01000001.1"/>
</dbReference>
<dbReference type="STRING" id="1123029.SAMN02745172_00025"/>
<keyword evidence="3" id="KW-1185">Reference proteome</keyword>
<reference evidence="2 3" key="1">
    <citation type="submission" date="2016-12" db="EMBL/GenBank/DDBJ databases">
        <authorList>
            <person name="Song W.-J."/>
            <person name="Kurnit D.M."/>
        </authorList>
    </citation>
    <scope>NUCLEOTIDE SEQUENCE [LARGE SCALE GENOMIC DNA]</scope>
    <source>
        <strain evidence="2 3">DSM 19599</strain>
    </source>
</reference>
<dbReference type="InterPro" id="IPR011105">
    <property type="entry name" value="Cell_wall_hydrolase_SleB"/>
</dbReference>
<name>A0A1M7Z488_9HYPH</name>
<proteinExistence type="predicted"/>
<dbReference type="InterPro" id="IPR042047">
    <property type="entry name" value="SleB_dom1"/>
</dbReference>
<dbReference type="AlphaFoldDB" id="A0A1M7Z488"/>
<feature type="domain" description="Cell wall hydrolase SleB" evidence="1">
    <location>
        <begin position="307"/>
        <end position="417"/>
    </location>
</feature>
<dbReference type="Pfam" id="PF07486">
    <property type="entry name" value="Hydrolase_2"/>
    <property type="match status" value="1"/>
</dbReference>
<sequence length="425" mass="45937">MEWVAARPVLELTGSRHHWSRLHVPRRSPKAPLVARGLATASGVAKRVLLVALALMALTTEVAMQDIRGLVAEAEAGEPRWAARIVAAPAGSTQAPTFAYADMNGRSPADLAMVSDRRDAPVAVAGLDAFAGRLDNDEHVQRVAKGARLITLAARADDGEPAAGTIFRPASYYGEIGNEAMPRVAFVRTPPLAPEDPKAMLALREQEKGDLSITAIDREKQIAARTVAAASASVVSAFAASSGFDVEAPFRVLLGDNGIEIPDEEEVTPEELAVDPHAWAGKPLPFEVVKPAEQQCLAEAVYFEARGEPFDGQVAVAEVVLNRVRNPAYPNTICGVVYQNKNLYNRCQFSFACDFIPDRVIPGPAWDQAQLIARETTAGRLSVPGLTTATHYHATYVRPRWASLFKREKQIGLHVFYSTWGGGWS</sequence>
<organism evidence="2 3">
    <name type="scientific">Pseudoxanthobacter soli DSM 19599</name>
    <dbReference type="NCBI Taxonomy" id="1123029"/>
    <lineage>
        <taxon>Bacteria</taxon>
        <taxon>Pseudomonadati</taxon>
        <taxon>Pseudomonadota</taxon>
        <taxon>Alphaproteobacteria</taxon>
        <taxon>Hyphomicrobiales</taxon>
        <taxon>Segnochrobactraceae</taxon>
        <taxon>Pseudoxanthobacter</taxon>
    </lineage>
</organism>
<protein>
    <submittedName>
        <fullName evidence="2">Cell Wall Hydrolase</fullName>
    </submittedName>
</protein>
<evidence type="ECO:0000259" key="1">
    <source>
        <dbReference type="Pfam" id="PF07486"/>
    </source>
</evidence>